<keyword evidence="6 7" id="KW-0472">Membrane</keyword>
<feature type="domain" description="MgtC/SapB/SrpB/YhiD N-terminal" evidence="8">
    <location>
        <begin position="18"/>
        <end position="141"/>
    </location>
</feature>
<feature type="transmembrane region" description="Helical" evidence="7">
    <location>
        <begin position="12"/>
        <end position="30"/>
    </location>
</feature>
<dbReference type="PRINTS" id="PR01837">
    <property type="entry name" value="MGTCSAPBPROT"/>
</dbReference>
<evidence type="ECO:0000256" key="5">
    <source>
        <dbReference type="ARBA" id="ARBA00022989"/>
    </source>
</evidence>
<name>A0A250KMV6_9GAMM</name>
<dbReference type="Pfam" id="PF02308">
    <property type="entry name" value="MgtC"/>
    <property type="match status" value="1"/>
</dbReference>
<accession>A0A250KMV6</accession>
<dbReference type="GO" id="GO:0005886">
    <property type="term" value="C:plasma membrane"/>
    <property type="evidence" value="ECO:0007669"/>
    <property type="project" value="UniProtKB-SubCell"/>
</dbReference>
<dbReference type="RefSeq" id="WP_119632616.1">
    <property type="nucleotide sequence ID" value="NZ_AP017928.1"/>
</dbReference>
<feature type="transmembrane region" description="Helical" evidence="7">
    <location>
        <begin position="69"/>
        <end position="89"/>
    </location>
</feature>
<proteinExistence type="inferred from homology"/>
<dbReference type="EMBL" id="AP017928">
    <property type="protein sequence ID" value="BBA32897.1"/>
    <property type="molecule type" value="Genomic_DNA"/>
</dbReference>
<feature type="transmembrane region" description="Helical" evidence="7">
    <location>
        <begin position="39"/>
        <end position="57"/>
    </location>
</feature>
<evidence type="ECO:0000256" key="4">
    <source>
        <dbReference type="ARBA" id="ARBA00022692"/>
    </source>
</evidence>
<feature type="transmembrane region" description="Helical" evidence="7">
    <location>
        <begin position="121"/>
        <end position="139"/>
    </location>
</feature>
<keyword evidence="7" id="KW-0997">Cell inner membrane</keyword>
<protein>
    <recommendedName>
        <fullName evidence="7">Protein MgtC</fullName>
    </recommendedName>
</protein>
<dbReference type="InterPro" id="IPR003416">
    <property type="entry name" value="MgtC/SapB/SrpB/YhiD_fam"/>
</dbReference>
<dbReference type="OrthoDB" id="9811198at2"/>
<keyword evidence="5 7" id="KW-1133">Transmembrane helix</keyword>
<evidence type="ECO:0000256" key="3">
    <source>
        <dbReference type="ARBA" id="ARBA00022475"/>
    </source>
</evidence>
<evidence type="ECO:0000256" key="7">
    <source>
        <dbReference type="RuleBase" id="RU365041"/>
    </source>
</evidence>
<dbReference type="KEGG" id="mmai:sS8_0932"/>
<dbReference type="AlphaFoldDB" id="A0A250KMV6"/>
<gene>
    <name evidence="9" type="ORF">sS8_0932</name>
</gene>
<comment type="subcellular location">
    <subcellularLocation>
        <location evidence="7">Cell inner membrane</location>
        <topology evidence="7">Multi-pass membrane protein</topology>
    </subcellularLocation>
    <subcellularLocation>
        <location evidence="1">Cell membrane</location>
        <topology evidence="1">Multi-pass membrane protein</topology>
    </subcellularLocation>
</comment>
<evidence type="ECO:0000313" key="9">
    <source>
        <dbReference type="EMBL" id="BBA32897.1"/>
    </source>
</evidence>
<evidence type="ECO:0000259" key="8">
    <source>
        <dbReference type="Pfam" id="PF02308"/>
    </source>
</evidence>
<dbReference type="PANTHER" id="PTHR33778">
    <property type="entry name" value="PROTEIN MGTC"/>
    <property type="match status" value="1"/>
</dbReference>
<sequence length="154" mass="16219">MEPLNWNWSEFLTHVLKLAGAFVLALPVALERERATRTLGLRTFPLVALASCAYILVGESVAGTAQDAQARIISGLMTGIGFIGGGAILKTSTGVRGTATAASLWSTGAIGASVAHGLYEIAVLISAINFLTLQFLTSIERRMGKKQLADLEDS</sequence>
<keyword evidence="3" id="KW-1003">Cell membrane</keyword>
<dbReference type="InterPro" id="IPR049177">
    <property type="entry name" value="MgtC_SapB_SrpB_YhiD_N"/>
</dbReference>
<evidence type="ECO:0000256" key="2">
    <source>
        <dbReference type="ARBA" id="ARBA00009298"/>
    </source>
</evidence>
<dbReference type="Proteomes" id="UP000266313">
    <property type="component" value="Chromosome"/>
</dbReference>
<keyword evidence="4 7" id="KW-0812">Transmembrane</keyword>
<organism evidence="9 10">
    <name type="scientific">Methylocaldum marinum</name>
    <dbReference type="NCBI Taxonomy" id="1432792"/>
    <lineage>
        <taxon>Bacteria</taxon>
        <taxon>Pseudomonadati</taxon>
        <taxon>Pseudomonadota</taxon>
        <taxon>Gammaproteobacteria</taxon>
        <taxon>Methylococcales</taxon>
        <taxon>Methylococcaceae</taxon>
        <taxon>Methylocaldum</taxon>
    </lineage>
</organism>
<evidence type="ECO:0000256" key="6">
    <source>
        <dbReference type="ARBA" id="ARBA00023136"/>
    </source>
</evidence>
<reference evidence="9 10" key="1">
    <citation type="submission" date="2016-12" db="EMBL/GenBank/DDBJ databases">
        <title>Genome sequencing of Methylocaldum marinum.</title>
        <authorList>
            <person name="Takeuchi M."/>
            <person name="Kamagata Y."/>
            <person name="Hiraoka S."/>
            <person name="Oshima K."/>
            <person name="Hattori M."/>
            <person name="Iwasaki W."/>
        </authorList>
    </citation>
    <scope>NUCLEOTIDE SEQUENCE [LARGE SCALE GENOMIC DNA]</scope>
    <source>
        <strain evidence="9 10">S8</strain>
    </source>
</reference>
<dbReference type="PANTHER" id="PTHR33778:SF1">
    <property type="entry name" value="MAGNESIUM TRANSPORTER YHID-RELATED"/>
    <property type="match status" value="1"/>
</dbReference>
<keyword evidence="10" id="KW-1185">Reference proteome</keyword>
<evidence type="ECO:0000256" key="1">
    <source>
        <dbReference type="ARBA" id="ARBA00004651"/>
    </source>
</evidence>
<evidence type="ECO:0000313" key="10">
    <source>
        <dbReference type="Proteomes" id="UP000266313"/>
    </source>
</evidence>
<comment type="similarity">
    <text evidence="2 7">Belongs to the MgtC/SapB family.</text>
</comment>